<gene>
    <name evidence="2" type="ORF">FCI23_02185</name>
</gene>
<dbReference type="InterPro" id="IPR045596">
    <property type="entry name" value="DUF6459"/>
</dbReference>
<dbReference type="Pfam" id="PF20060">
    <property type="entry name" value="DUF6459"/>
    <property type="match status" value="1"/>
</dbReference>
<evidence type="ECO:0000313" key="2">
    <source>
        <dbReference type="EMBL" id="TKA13513.1"/>
    </source>
</evidence>
<dbReference type="EMBL" id="SUMC01000001">
    <property type="protein sequence ID" value="TKA13513.1"/>
    <property type="molecule type" value="Genomic_DNA"/>
</dbReference>
<evidence type="ECO:0000256" key="1">
    <source>
        <dbReference type="SAM" id="MobiDB-lite"/>
    </source>
</evidence>
<dbReference type="OrthoDB" id="3218510at2"/>
<keyword evidence="3" id="KW-1185">Reference proteome</keyword>
<dbReference type="Proteomes" id="UP000305778">
    <property type="component" value="Unassembled WGS sequence"/>
</dbReference>
<reference evidence="2 3" key="1">
    <citation type="submission" date="2019-04" db="EMBL/GenBank/DDBJ databases">
        <title>Streptomyces oryziradicis sp. nov., a novel actinomycete isolated from rhizosphere soil of rice (Oryza sativa L.).</title>
        <authorList>
            <person name="Li C."/>
        </authorList>
    </citation>
    <scope>NUCLEOTIDE SEQUENCE [LARGE SCALE GENOMIC DNA]</scope>
    <source>
        <strain evidence="2 3">NEAU-C40</strain>
    </source>
</reference>
<feature type="region of interest" description="Disordered" evidence="1">
    <location>
        <begin position="1"/>
        <end position="34"/>
    </location>
</feature>
<feature type="compositionally biased region" description="Basic residues" evidence="1">
    <location>
        <begin position="14"/>
        <end position="23"/>
    </location>
</feature>
<name>A0A4U0SVA8_9ACTN</name>
<dbReference type="AlphaFoldDB" id="A0A4U0SVA8"/>
<protein>
    <submittedName>
        <fullName evidence="2">Uncharacterized protein</fullName>
    </submittedName>
</protein>
<dbReference type="RefSeq" id="WP_136721672.1">
    <property type="nucleotide sequence ID" value="NZ_SUMC01000001.1"/>
</dbReference>
<proteinExistence type="predicted"/>
<comment type="caution">
    <text evidence="2">The sequence shown here is derived from an EMBL/GenBank/DDBJ whole genome shotgun (WGS) entry which is preliminary data.</text>
</comment>
<evidence type="ECO:0000313" key="3">
    <source>
        <dbReference type="Proteomes" id="UP000305778"/>
    </source>
</evidence>
<accession>A0A4U0SVA8</accession>
<feature type="compositionally biased region" description="Low complexity" evidence="1">
    <location>
        <begin position="1"/>
        <end position="12"/>
    </location>
</feature>
<sequence length="140" mass="15721">MSGRTVTTVTTVPKRSRHDHRRPPGPARTRTAPSSVPPHVFFATRLLDVLTGRRPITCLAGHVPAAMYDRLWELLSARGDWREMVRGHIPHVKRCLYSLTHDDALEVTAVVTLAPDRIRAIAFRLERGTDGWRCTAAEAH</sequence>
<organism evidence="2 3">
    <name type="scientific">Actinacidiphila oryziradicis</name>
    <dbReference type="NCBI Taxonomy" id="2571141"/>
    <lineage>
        <taxon>Bacteria</taxon>
        <taxon>Bacillati</taxon>
        <taxon>Actinomycetota</taxon>
        <taxon>Actinomycetes</taxon>
        <taxon>Kitasatosporales</taxon>
        <taxon>Streptomycetaceae</taxon>
        <taxon>Actinacidiphila</taxon>
    </lineage>
</organism>